<dbReference type="InterPro" id="IPR036129">
    <property type="entry name" value="Glycerate_kinase_sf"/>
</dbReference>
<dbReference type="AlphaFoldDB" id="A0A7W5P8B1"/>
<dbReference type="InterPro" id="IPR004381">
    <property type="entry name" value="Glycerate_kinase"/>
</dbReference>
<dbReference type="PANTHER" id="PTHR21599">
    <property type="entry name" value="GLYCERATE KINASE"/>
    <property type="match status" value="1"/>
</dbReference>
<evidence type="ECO:0000313" key="4">
    <source>
        <dbReference type="EMBL" id="MBB3328388.1"/>
    </source>
</evidence>
<evidence type="ECO:0000313" key="5">
    <source>
        <dbReference type="Proteomes" id="UP000565572"/>
    </source>
</evidence>
<evidence type="ECO:0000256" key="1">
    <source>
        <dbReference type="ARBA" id="ARBA00006284"/>
    </source>
</evidence>
<dbReference type="InterPro" id="IPR018193">
    <property type="entry name" value="Glyc_kinase_flavodox-like_fold"/>
</dbReference>
<evidence type="ECO:0000256" key="2">
    <source>
        <dbReference type="ARBA" id="ARBA00022679"/>
    </source>
</evidence>
<comment type="caution">
    <text evidence="4">The sequence shown here is derived from an EMBL/GenBank/DDBJ whole genome shotgun (WGS) entry which is preliminary data.</text>
</comment>
<evidence type="ECO:0000256" key="3">
    <source>
        <dbReference type="ARBA" id="ARBA00022777"/>
    </source>
</evidence>
<dbReference type="EMBL" id="JACHZG010000001">
    <property type="protein sequence ID" value="MBB3328388.1"/>
    <property type="molecule type" value="Genomic_DNA"/>
</dbReference>
<dbReference type="GO" id="GO:0008887">
    <property type="term" value="F:glycerate kinase activity"/>
    <property type="evidence" value="ECO:0007669"/>
    <property type="project" value="UniProtKB-EC"/>
</dbReference>
<proteinExistence type="inferred from homology"/>
<accession>A0A7W5P8B1</accession>
<dbReference type="PANTHER" id="PTHR21599:SF0">
    <property type="entry name" value="GLYCERATE KINASE"/>
    <property type="match status" value="1"/>
</dbReference>
<name>A0A7W5P8B1_9ACTN</name>
<sequence>MRVLVCSDELGGLSSAAAGRYLARGWDGRATAVVPVGEAGAGFVTSVADRLGAAAEPVVLGDRVGVRTQARALTAVALPGPGVGEGPLPYAASSLPLGRLVAETLPDGGTLLVDLVSDDVHDGGAGLLAALGAEADVDLTGGVAGLAGLSRLDLSLPLERLGDLDLVGVVPSTRTTTPLLGLRGITSVRGRAAEEDAEPLLAADASLQRLADLAGSGLGATPGAGACGGTALAVLALGGRLTSGPELALGGISGPVDLVVTGCSVFDFAHRGGGVVAAAAALAGRLLAPCVVVAGEVLIGAREMRTMGIEAAYAVHEAARTAGDPAAGGAGGAVTPDELTAAAERVARTWRW</sequence>
<organism evidence="4 5">
    <name type="scientific">Microlunatus antarcticus</name>
    <dbReference type="NCBI Taxonomy" id="53388"/>
    <lineage>
        <taxon>Bacteria</taxon>
        <taxon>Bacillati</taxon>
        <taxon>Actinomycetota</taxon>
        <taxon>Actinomycetes</taxon>
        <taxon>Propionibacteriales</taxon>
        <taxon>Propionibacteriaceae</taxon>
        <taxon>Microlunatus</taxon>
    </lineage>
</organism>
<comment type="similarity">
    <text evidence="1">Belongs to the glycerate kinase type-1 family.</text>
</comment>
<keyword evidence="3 4" id="KW-0418">Kinase</keyword>
<gene>
    <name evidence="4" type="ORF">FHX39_003332</name>
</gene>
<reference evidence="4 5" key="1">
    <citation type="submission" date="2020-08" db="EMBL/GenBank/DDBJ databases">
        <title>Sequencing the genomes of 1000 actinobacteria strains.</title>
        <authorList>
            <person name="Klenk H.-P."/>
        </authorList>
    </citation>
    <scope>NUCLEOTIDE SEQUENCE [LARGE SCALE GENOMIC DNA]</scope>
    <source>
        <strain evidence="4 5">DSM 11053</strain>
    </source>
</reference>
<dbReference type="EC" id="2.7.1.31" evidence="4"/>
<keyword evidence="2 4" id="KW-0808">Transferase</keyword>
<dbReference type="InterPro" id="IPR018197">
    <property type="entry name" value="Glycerate_kinase_RE-like"/>
</dbReference>
<dbReference type="Gene3D" id="3.90.1510.10">
    <property type="entry name" value="Glycerate kinase, domain 2"/>
    <property type="match status" value="1"/>
</dbReference>
<protein>
    <submittedName>
        <fullName evidence="4">Glycerate kinase</fullName>
        <ecNumber evidence="4">2.7.1.31</ecNumber>
    </submittedName>
</protein>
<keyword evidence="5" id="KW-1185">Reference proteome</keyword>
<dbReference type="Pfam" id="PF02595">
    <property type="entry name" value="Gly_kinase"/>
    <property type="match status" value="1"/>
</dbReference>
<dbReference type="Proteomes" id="UP000565572">
    <property type="component" value="Unassembled WGS sequence"/>
</dbReference>
<dbReference type="GO" id="GO:0031388">
    <property type="term" value="P:organic acid phosphorylation"/>
    <property type="evidence" value="ECO:0007669"/>
    <property type="project" value="InterPro"/>
</dbReference>
<dbReference type="RefSeq" id="WP_183340228.1">
    <property type="nucleotide sequence ID" value="NZ_JACHZG010000001.1"/>
</dbReference>
<dbReference type="Gene3D" id="3.40.50.10350">
    <property type="entry name" value="Glycerate kinase, domain 1"/>
    <property type="match status" value="1"/>
</dbReference>
<dbReference type="SUPFAM" id="SSF110738">
    <property type="entry name" value="Glycerate kinase I"/>
    <property type="match status" value="1"/>
</dbReference>